<protein>
    <submittedName>
        <fullName evidence="1">Pyridine nucleotide-disulfide oxidoreductase</fullName>
    </submittedName>
</protein>
<evidence type="ECO:0000313" key="2">
    <source>
        <dbReference type="Proteomes" id="UP000470772"/>
    </source>
</evidence>
<accession>A0A6A9QJA6</accession>
<evidence type="ECO:0000313" key="1">
    <source>
        <dbReference type="EMBL" id="MUN28744.1"/>
    </source>
</evidence>
<dbReference type="Proteomes" id="UP000470772">
    <property type="component" value="Unassembled WGS sequence"/>
</dbReference>
<comment type="caution">
    <text evidence="1">The sequence shown here is derived from an EMBL/GenBank/DDBJ whole genome shotgun (WGS) entry which is preliminary data.</text>
</comment>
<dbReference type="PANTHER" id="PTHR43755">
    <property type="match status" value="1"/>
</dbReference>
<reference evidence="1 2" key="1">
    <citation type="submission" date="2019-10" db="EMBL/GenBank/DDBJ databases">
        <title>Sequencing and Assembly of Multiple Reported Metal-Biooxidizing Members of the Extremely Thermoacidophilic Archaeal Family Sulfolobaceae.</title>
        <authorList>
            <person name="Counts J.A."/>
            <person name="Kelly R.M."/>
        </authorList>
    </citation>
    <scope>NUCLEOTIDE SEQUENCE [LARGE SCALE GENOMIC DNA]</scope>
    <source>
        <strain evidence="1 2">DSM 6482</strain>
    </source>
</reference>
<dbReference type="PANTHER" id="PTHR43755:SF1">
    <property type="entry name" value="FAD-DEPENDENT PYRIDINE NUCLEOTIDE-DISULPHIDE OXIDOREDUCTASE"/>
    <property type="match status" value="1"/>
</dbReference>
<gene>
    <name evidence="1" type="ORF">GC250_04660</name>
</gene>
<proteinExistence type="predicted"/>
<keyword evidence="2" id="KW-1185">Reference proteome</keyword>
<dbReference type="AlphaFoldDB" id="A0A6A9QJA6"/>
<dbReference type="EMBL" id="WGGD01000005">
    <property type="protein sequence ID" value="MUN28744.1"/>
    <property type="molecule type" value="Genomic_DNA"/>
</dbReference>
<name>A0A6A9QJA6_SULME</name>
<dbReference type="InterPro" id="IPR052541">
    <property type="entry name" value="SQRD"/>
</dbReference>
<dbReference type="InterPro" id="IPR036188">
    <property type="entry name" value="FAD/NAD-bd_sf"/>
</dbReference>
<dbReference type="SUPFAM" id="SSF51905">
    <property type="entry name" value="FAD/NAD(P)-binding domain"/>
    <property type="match status" value="1"/>
</dbReference>
<organism evidence="1 2">
    <name type="scientific">Sulfuracidifex metallicus DSM 6482 = JCM 9184</name>
    <dbReference type="NCBI Taxonomy" id="523847"/>
    <lineage>
        <taxon>Archaea</taxon>
        <taxon>Thermoproteota</taxon>
        <taxon>Thermoprotei</taxon>
        <taxon>Sulfolobales</taxon>
        <taxon>Sulfolobaceae</taxon>
        <taxon>Sulfuracidifex</taxon>
    </lineage>
</organism>
<dbReference type="Gene3D" id="3.50.50.60">
    <property type="entry name" value="FAD/NAD(P)-binding domain"/>
    <property type="match status" value="1"/>
</dbReference>
<sequence length="294" mass="33588">MKVLILGSGYAGLNAYYNLSSSFDKELVSESNEFIFYTAYFRHLMNKTNYISKISFINQKKVKEIDLKRREVKFTDNSTESPDLLIIALGCDKSKTTSKINETFSASEISLGSESWRDEMVSIQLAFYLKRMGKKVSYYGDLLRWAGEKTSDLVKKELENAGITIAEKAETIIPECRQWESIGEFNYSRNFEISKGVYAIGDIIKGWPRVGELAMRSGVFLGRYLSGKEKGDFIPILINILDTGRGKAIHIRSDKPWGGKYESVKVSRVRSIMKRFIEKHYVSKKGNMGFLYKL</sequence>
<dbReference type="RefSeq" id="WP_156016413.1">
    <property type="nucleotide sequence ID" value="NZ_WGGD01000005.1"/>
</dbReference>